<dbReference type="NCBIfam" id="TIGR02937">
    <property type="entry name" value="sigma70-ECF"/>
    <property type="match status" value="1"/>
</dbReference>
<dbReference type="InterPro" id="IPR013324">
    <property type="entry name" value="RNA_pol_sigma_r3/r4-like"/>
</dbReference>
<dbReference type="RefSeq" id="WP_052205324.1">
    <property type="nucleotide sequence ID" value="NZ_CP012342.1"/>
</dbReference>
<dbReference type="InterPro" id="IPR014284">
    <property type="entry name" value="RNA_pol_sigma-70_dom"/>
</dbReference>
<dbReference type="NCBIfam" id="NF007230">
    <property type="entry name" value="PRK09648.1"/>
    <property type="match status" value="1"/>
</dbReference>
<dbReference type="InterPro" id="IPR036388">
    <property type="entry name" value="WH-like_DNA-bd_sf"/>
</dbReference>
<evidence type="ECO:0000256" key="4">
    <source>
        <dbReference type="ARBA" id="ARBA00023125"/>
    </source>
</evidence>
<evidence type="ECO:0000256" key="3">
    <source>
        <dbReference type="ARBA" id="ARBA00023082"/>
    </source>
</evidence>
<dbReference type="SUPFAM" id="SSF88659">
    <property type="entry name" value="Sigma3 and sigma4 domains of RNA polymerase sigma factors"/>
    <property type="match status" value="1"/>
</dbReference>
<evidence type="ECO:0000256" key="6">
    <source>
        <dbReference type="SAM" id="MobiDB-lite"/>
    </source>
</evidence>
<protein>
    <submittedName>
        <fullName evidence="9">RNA polymerase subunit sigma</fullName>
    </submittedName>
</protein>
<feature type="domain" description="RNA polymerase sigma factor 70 region 4 type 2" evidence="8">
    <location>
        <begin position="143"/>
        <end position="195"/>
    </location>
</feature>
<sequence>MYCPRPRVSEEERSAVSQPDAEDELTRLVPLAAAGNKRALQNVIRIVHPQVLRYARARISGGRMPTAEDVAQEICLAVATSIDKYQDMGKPFMAFVYGIAFNKVADAHRSLFRDKLTPTEEVPDAVDTGATPEMFALEADGSNQIRVLLDELGDKARDIIILRVFVGLSAEETAEAVGSTPGAVRVAQHRALAKLREALEEQDRDQ</sequence>
<dbReference type="EMBL" id="CP012342">
    <property type="protein sequence ID" value="AKV59058.1"/>
    <property type="molecule type" value="Genomic_DNA"/>
</dbReference>
<dbReference type="GO" id="GO:0003677">
    <property type="term" value="F:DNA binding"/>
    <property type="evidence" value="ECO:0007669"/>
    <property type="project" value="UniProtKB-KW"/>
</dbReference>
<keyword evidence="3" id="KW-0731">Sigma factor</keyword>
<keyword evidence="2" id="KW-0805">Transcription regulation</keyword>
<dbReference type="InterPro" id="IPR007627">
    <property type="entry name" value="RNA_pol_sigma70_r2"/>
</dbReference>
<reference evidence="9 10" key="1">
    <citation type="submission" date="2015-08" db="EMBL/GenBank/DDBJ databases">
        <authorList>
            <person name="Babu N.S."/>
            <person name="Beckwith C.J."/>
            <person name="Beseler K.G."/>
            <person name="Brison A."/>
            <person name="Carone J.V."/>
            <person name="Caskin T.P."/>
            <person name="Diamond M."/>
            <person name="Durham M.E."/>
            <person name="Foxe J.M."/>
            <person name="Go M."/>
            <person name="Henderson B.A."/>
            <person name="Jones I.B."/>
            <person name="McGettigan J.A."/>
            <person name="Micheletti S.J."/>
            <person name="Nasrallah M.E."/>
            <person name="Ortiz D."/>
            <person name="Piller C.R."/>
            <person name="Privatt S.R."/>
            <person name="Schneider S.L."/>
            <person name="Sharp S."/>
            <person name="Smith T.C."/>
            <person name="Stanton J.D."/>
            <person name="Ullery H.E."/>
            <person name="Wilson R.J."/>
            <person name="Serrano M.G."/>
            <person name="Buck G."/>
            <person name="Lee V."/>
            <person name="Wang Y."/>
            <person name="Carvalho R."/>
            <person name="Voegtly L."/>
            <person name="Shi R."/>
            <person name="Duckworth R."/>
            <person name="Johnson A."/>
            <person name="Loviza R."/>
            <person name="Walstead R."/>
            <person name="Shah Z."/>
            <person name="Kiflezghi M."/>
            <person name="Wade K."/>
            <person name="Ball S.L."/>
            <person name="Bradley K.W."/>
            <person name="Asai D.J."/>
            <person name="Bowman C.A."/>
            <person name="Russell D.A."/>
            <person name="Pope W.H."/>
            <person name="Jacobs-Sera D."/>
            <person name="Hendrix R.W."/>
            <person name="Hatfull G.F."/>
        </authorList>
    </citation>
    <scope>NUCLEOTIDE SEQUENCE [LARGE SCALE GENOMIC DNA]</scope>
    <source>
        <strain evidence="9 10">PUDD_83A45</strain>
    </source>
</reference>
<dbReference type="GO" id="GO:0006352">
    <property type="term" value="P:DNA-templated transcription initiation"/>
    <property type="evidence" value="ECO:0007669"/>
    <property type="project" value="InterPro"/>
</dbReference>
<keyword evidence="4" id="KW-0238">DNA-binding</keyword>
<dbReference type="Proteomes" id="UP000060016">
    <property type="component" value="Chromosome"/>
</dbReference>
<feature type="region of interest" description="Disordered" evidence="6">
    <location>
        <begin position="1"/>
        <end position="21"/>
    </location>
</feature>
<dbReference type="CDD" id="cd06171">
    <property type="entry name" value="Sigma70_r4"/>
    <property type="match status" value="1"/>
</dbReference>
<evidence type="ECO:0000313" key="10">
    <source>
        <dbReference type="Proteomes" id="UP000060016"/>
    </source>
</evidence>
<organism evidence="9 10">
    <name type="scientific">Corynebacterium riegelii</name>
    <dbReference type="NCBI Taxonomy" id="156976"/>
    <lineage>
        <taxon>Bacteria</taxon>
        <taxon>Bacillati</taxon>
        <taxon>Actinomycetota</taxon>
        <taxon>Actinomycetes</taxon>
        <taxon>Mycobacteriales</taxon>
        <taxon>Corynebacteriaceae</taxon>
        <taxon>Corynebacterium</taxon>
    </lineage>
</organism>
<dbReference type="GO" id="GO:0016987">
    <property type="term" value="F:sigma factor activity"/>
    <property type="evidence" value="ECO:0007669"/>
    <property type="project" value="UniProtKB-KW"/>
</dbReference>
<dbReference type="Gene3D" id="1.10.1740.10">
    <property type="match status" value="1"/>
</dbReference>
<evidence type="ECO:0000259" key="8">
    <source>
        <dbReference type="Pfam" id="PF08281"/>
    </source>
</evidence>
<dbReference type="Pfam" id="PF04542">
    <property type="entry name" value="Sigma70_r2"/>
    <property type="match status" value="1"/>
</dbReference>
<evidence type="ECO:0000256" key="2">
    <source>
        <dbReference type="ARBA" id="ARBA00023015"/>
    </source>
</evidence>
<dbReference type="InterPro" id="IPR013325">
    <property type="entry name" value="RNA_pol_sigma_r2"/>
</dbReference>
<evidence type="ECO:0000313" key="9">
    <source>
        <dbReference type="EMBL" id="AKV59058.1"/>
    </source>
</evidence>
<dbReference type="PANTHER" id="PTHR43133">
    <property type="entry name" value="RNA POLYMERASE ECF-TYPE SIGMA FACTO"/>
    <property type="match status" value="1"/>
</dbReference>
<comment type="similarity">
    <text evidence="1">Belongs to the sigma-70 factor family. ECF subfamily.</text>
</comment>
<gene>
    <name evidence="9" type="ORF">AK829_07715</name>
</gene>
<dbReference type="InterPro" id="IPR013249">
    <property type="entry name" value="RNA_pol_sigma70_r4_t2"/>
</dbReference>
<dbReference type="Pfam" id="PF08281">
    <property type="entry name" value="Sigma70_r4_2"/>
    <property type="match status" value="1"/>
</dbReference>
<dbReference type="PATRIC" id="fig|156976.3.peg.1543"/>
<evidence type="ECO:0000256" key="5">
    <source>
        <dbReference type="ARBA" id="ARBA00023163"/>
    </source>
</evidence>
<dbReference type="AlphaFoldDB" id="A0A0K1RCE0"/>
<keyword evidence="10" id="KW-1185">Reference proteome</keyword>
<dbReference type="InterPro" id="IPR039425">
    <property type="entry name" value="RNA_pol_sigma-70-like"/>
</dbReference>
<keyword evidence="5" id="KW-0804">Transcription</keyword>
<dbReference type="PANTHER" id="PTHR43133:SF58">
    <property type="entry name" value="ECF RNA POLYMERASE SIGMA FACTOR SIGD"/>
    <property type="match status" value="1"/>
</dbReference>
<dbReference type="Gene3D" id="1.10.10.10">
    <property type="entry name" value="Winged helix-like DNA-binding domain superfamily/Winged helix DNA-binding domain"/>
    <property type="match status" value="1"/>
</dbReference>
<evidence type="ECO:0000259" key="7">
    <source>
        <dbReference type="Pfam" id="PF04542"/>
    </source>
</evidence>
<evidence type="ECO:0000256" key="1">
    <source>
        <dbReference type="ARBA" id="ARBA00010641"/>
    </source>
</evidence>
<dbReference type="SUPFAM" id="SSF88946">
    <property type="entry name" value="Sigma2 domain of RNA polymerase sigma factors"/>
    <property type="match status" value="1"/>
</dbReference>
<dbReference type="STRING" id="156976.AK829_07715"/>
<accession>A0A0K1RCE0</accession>
<proteinExistence type="inferred from homology"/>
<dbReference type="KEGG" id="crie:AK829_07715"/>
<name>A0A0K1RCE0_9CORY</name>
<feature type="domain" description="RNA polymerase sigma-70 region 2" evidence="7">
    <location>
        <begin position="45"/>
        <end position="110"/>
    </location>
</feature>